<gene>
    <name evidence="1" type="ORF">BLA3211_02386</name>
</gene>
<proteinExistence type="predicted"/>
<name>A0A6J5ITB6_9BURK</name>
<dbReference type="AlphaFoldDB" id="A0A6J5ITB6"/>
<dbReference type="RefSeq" id="WP_175221358.1">
    <property type="nucleotide sequence ID" value="NZ_CABWIL020000007.1"/>
</dbReference>
<accession>A0A6J5ITB6</accession>
<dbReference type="EMBL" id="CABWIL020000007">
    <property type="protein sequence ID" value="CAB3963604.1"/>
    <property type="molecule type" value="Genomic_DNA"/>
</dbReference>
<dbReference type="Proteomes" id="UP000494301">
    <property type="component" value="Unassembled WGS sequence"/>
</dbReference>
<evidence type="ECO:0000313" key="2">
    <source>
        <dbReference type="Proteomes" id="UP000494301"/>
    </source>
</evidence>
<protein>
    <submittedName>
        <fullName evidence="1">Uncharacterized protein</fullName>
    </submittedName>
</protein>
<reference evidence="1 2" key="1">
    <citation type="submission" date="2020-04" db="EMBL/GenBank/DDBJ databases">
        <authorList>
            <person name="Depoorter E."/>
        </authorList>
    </citation>
    <scope>NUCLEOTIDE SEQUENCE [LARGE SCALE GENOMIC DNA]</scope>
    <source>
        <strain evidence="1 2">BCC0217</strain>
    </source>
</reference>
<organism evidence="1 2">
    <name type="scientific">Burkholderia aenigmatica</name>
    <dbReference type="NCBI Taxonomy" id="2015348"/>
    <lineage>
        <taxon>Bacteria</taxon>
        <taxon>Pseudomonadati</taxon>
        <taxon>Pseudomonadota</taxon>
        <taxon>Betaproteobacteria</taxon>
        <taxon>Burkholderiales</taxon>
        <taxon>Burkholderiaceae</taxon>
        <taxon>Burkholderia</taxon>
        <taxon>Burkholderia cepacia complex</taxon>
    </lineage>
</organism>
<evidence type="ECO:0000313" key="1">
    <source>
        <dbReference type="EMBL" id="CAB3963604.1"/>
    </source>
</evidence>
<sequence length="309" mass="34382">MMRFTRTLMAMTLIFGATDMVSAKNEHGYFEIRSGAGQTNPAPIMVITDEGKTISYYSRGRDLDNSSQGRYLGIGKYTAESSDTYVRQLSEIKRVLSERDAAVRDAVNAGPVLSYSFAMDGHHYDGAFNYRAEKPVQDKIVALYSLAKELLSHGKAEINIRPALSIRSDANRLLVELEFSNEGRREVLIDGPETWTGNLAIPTRQFVEVQGSNSAGAEFKVRLDSKYLTDASRRYASEIAVKPGEVIRVGFAVPFDALSFDSDSSIQRMETGTYDFVGRMQGNFVKPDEMSGRFFTWTDPVPSVGLTRE</sequence>